<organism evidence="2 3">
    <name type="scientific">Moschus moschiferus</name>
    <name type="common">Siberian musk deer</name>
    <name type="synonym">Moschus sibiricus</name>
    <dbReference type="NCBI Taxonomy" id="68415"/>
    <lineage>
        <taxon>Eukaryota</taxon>
        <taxon>Metazoa</taxon>
        <taxon>Chordata</taxon>
        <taxon>Craniata</taxon>
        <taxon>Vertebrata</taxon>
        <taxon>Euteleostomi</taxon>
        <taxon>Mammalia</taxon>
        <taxon>Eutheria</taxon>
        <taxon>Laurasiatheria</taxon>
        <taxon>Artiodactyla</taxon>
        <taxon>Ruminantia</taxon>
        <taxon>Pecora</taxon>
        <taxon>Moschidae</taxon>
        <taxon>Moschus</taxon>
    </lineage>
</organism>
<keyword evidence="3" id="KW-1185">Reference proteome</keyword>
<reference evidence="2" key="2">
    <citation type="submission" date="2025-09" db="UniProtKB">
        <authorList>
            <consortium name="Ensembl"/>
        </authorList>
    </citation>
    <scope>IDENTIFICATION</scope>
</reference>
<dbReference type="GeneTree" id="ENSGT00980000198921"/>
<dbReference type="AlphaFoldDB" id="A0A8C6DY58"/>
<dbReference type="PANTHER" id="PTHR10395">
    <property type="entry name" value="URICASE AND TRANSTHYRETIN-RELATED"/>
    <property type="match status" value="1"/>
</dbReference>
<accession>A0A8C6DY58</accession>
<feature type="domain" description="Transthyretin/hydroxyisourate hydrolase" evidence="1">
    <location>
        <begin position="49"/>
        <end position="126"/>
    </location>
</feature>
<evidence type="ECO:0000313" key="3">
    <source>
        <dbReference type="Proteomes" id="UP000694544"/>
    </source>
</evidence>
<proteinExistence type="predicted"/>
<dbReference type="Ensembl" id="ENSMMST00000023569.1">
    <property type="protein sequence ID" value="ENSMMSP00000021333.1"/>
    <property type="gene ID" value="ENSMMSG00000016032.1"/>
</dbReference>
<evidence type="ECO:0000313" key="2">
    <source>
        <dbReference type="Ensembl" id="ENSMMSP00000021333.1"/>
    </source>
</evidence>
<evidence type="ECO:0000259" key="1">
    <source>
        <dbReference type="Pfam" id="PF00576"/>
    </source>
</evidence>
<reference evidence="2" key="1">
    <citation type="submission" date="2025-08" db="UniProtKB">
        <authorList>
            <consortium name="Ensembl"/>
        </authorList>
    </citation>
    <scope>IDENTIFICATION</scope>
</reference>
<dbReference type="GO" id="GO:0006144">
    <property type="term" value="P:purine nucleobase metabolic process"/>
    <property type="evidence" value="ECO:0007669"/>
    <property type="project" value="TreeGrafter"/>
</dbReference>
<dbReference type="Proteomes" id="UP000694544">
    <property type="component" value="Unplaced"/>
</dbReference>
<name>A0A8C6DY58_MOSMO</name>
<dbReference type="Pfam" id="PF00576">
    <property type="entry name" value="Transthyretin"/>
    <property type="match status" value="1"/>
</dbReference>
<dbReference type="InterPro" id="IPR036817">
    <property type="entry name" value="Transthyretin/HIU_hydrolase_sf"/>
</dbReference>
<dbReference type="SUPFAM" id="SSF49472">
    <property type="entry name" value="Transthyretin (synonym: prealbumin)"/>
    <property type="match status" value="1"/>
</dbReference>
<dbReference type="Gene3D" id="2.60.40.180">
    <property type="entry name" value="Transthyretin/hydroxyisourate hydrolase domain"/>
    <property type="match status" value="1"/>
</dbReference>
<dbReference type="InterPro" id="IPR023416">
    <property type="entry name" value="Transthyretin/HIU_hydrolase_d"/>
</dbReference>
<protein>
    <recommendedName>
        <fullName evidence="1">Transthyretin/hydroxyisourate hydrolase domain-containing protein</fullName>
    </recommendedName>
</protein>
<dbReference type="PANTHER" id="PTHR10395:SF11">
    <property type="entry name" value="5-HYDROXYISOURATE HYDROLASE"/>
    <property type="match status" value="1"/>
</dbReference>
<sequence length="127" mass="14063">TPNPVFVLPEAAPRGLSGLPANPDQEGKQTALVEGPGQWWAPTPLPSCTVLDNRCAGLLPPGQIKTLACKLSFNTKGYWQKRGQESFYPYMCRPVCLRVVFTITDETHKYHGLPLLSPWAYTTYRGS</sequence>